<evidence type="ECO:0000256" key="2">
    <source>
        <dbReference type="ARBA" id="ARBA00022500"/>
    </source>
</evidence>
<dbReference type="PROSITE" id="PS50885">
    <property type="entry name" value="HAMP"/>
    <property type="match status" value="2"/>
</dbReference>
<keyword evidence="5" id="KW-0175">Coiled coil</keyword>
<dbReference type="InterPro" id="IPR004089">
    <property type="entry name" value="MCPsignal_dom"/>
</dbReference>
<evidence type="ECO:0000256" key="6">
    <source>
        <dbReference type="SAM" id="Phobius"/>
    </source>
</evidence>
<feature type="coiled-coil region" evidence="5">
    <location>
        <begin position="244"/>
        <end position="279"/>
    </location>
</feature>
<dbReference type="GO" id="GO:0004888">
    <property type="term" value="F:transmembrane signaling receptor activity"/>
    <property type="evidence" value="ECO:0007669"/>
    <property type="project" value="InterPro"/>
</dbReference>
<dbReference type="SUPFAM" id="SSF158472">
    <property type="entry name" value="HAMP domain-like"/>
    <property type="match status" value="1"/>
</dbReference>
<dbReference type="CDD" id="cd06225">
    <property type="entry name" value="HAMP"/>
    <property type="match status" value="1"/>
</dbReference>
<name>A0A328B665_9CAUL</name>
<dbReference type="Pfam" id="PF00672">
    <property type="entry name" value="HAMP"/>
    <property type="match status" value="1"/>
</dbReference>
<keyword evidence="6" id="KW-0472">Membrane</keyword>
<dbReference type="PRINTS" id="PR00260">
    <property type="entry name" value="CHEMTRNSDUCR"/>
</dbReference>
<dbReference type="InterPro" id="IPR051310">
    <property type="entry name" value="MCP_chemotaxis"/>
</dbReference>
<accession>A0A328B665</accession>
<dbReference type="GO" id="GO:0007165">
    <property type="term" value="P:signal transduction"/>
    <property type="evidence" value="ECO:0007669"/>
    <property type="project" value="UniProtKB-KW"/>
</dbReference>
<dbReference type="PANTHER" id="PTHR43531:SF11">
    <property type="entry name" value="METHYL-ACCEPTING CHEMOTAXIS PROTEIN 3"/>
    <property type="match status" value="1"/>
</dbReference>
<evidence type="ECO:0000256" key="5">
    <source>
        <dbReference type="SAM" id="Coils"/>
    </source>
</evidence>
<dbReference type="Pfam" id="PF05227">
    <property type="entry name" value="CHASE3"/>
    <property type="match status" value="1"/>
</dbReference>
<dbReference type="InterPro" id="IPR007891">
    <property type="entry name" value="CHASE3"/>
</dbReference>
<evidence type="ECO:0000256" key="1">
    <source>
        <dbReference type="ARBA" id="ARBA00004370"/>
    </source>
</evidence>
<dbReference type="GO" id="GO:0016020">
    <property type="term" value="C:membrane"/>
    <property type="evidence" value="ECO:0007669"/>
    <property type="project" value="UniProtKB-SubCell"/>
</dbReference>
<protein>
    <submittedName>
        <fullName evidence="9">Chemotaxis protein</fullName>
    </submittedName>
</protein>
<evidence type="ECO:0000313" key="10">
    <source>
        <dbReference type="Proteomes" id="UP000249524"/>
    </source>
</evidence>
<dbReference type="PANTHER" id="PTHR43531">
    <property type="entry name" value="PROTEIN ICFG"/>
    <property type="match status" value="1"/>
</dbReference>
<reference evidence="9 10" key="1">
    <citation type="submission" date="2018-05" db="EMBL/GenBank/DDBJ databases">
        <authorList>
            <person name="Lanie J.A."/>
            <person name="Ng W.-L."/>
            <person name="Kazmierczak K.M."/>
            <person name="Andrzejewski T.M."/>
            <person name="Davidsen T.M."/>
            <person name="Wayne K.J."/>
            <person name="Tettelin H."/>
            <person name="Glass J.I."/>
            <person name="Rusch D."/>
            <person name="Podicherti R."/>
            <person name="Tsui H.-C.T."/>
            <person name="Winkler M.E."/>
        </authorList>
    </citation>
    <scope>NUCLEOTIDE SEQUENCE [LARGE SCALE GENOMIC DNA]</scope>
    <source>
        <strain evidence="9 10">BUT-10</strain>
    </source>
</reference>
<gene>
    <name evidence="9" type="ORF">DJ019_18105</name>
</gene>
<dbReference type="Pfam" id="PF00015">
    <property type="entry name" value="MCPsignal"/>
    <property type="match status" value="1"/>
</dbReference>
<dbReference type="GO" id="GO:0006935">
    <property type="term" value="P:chemotaxis"/>
    <property type="evidence" value="ECO:0007669"/>
    <property type="project" value="UniProtKB-KW"/>
</dbReference>
<evidence type="ECO:0000256" key="3">
    <source>
        <dbReference type="ARBA" id="ARBA00029447"/>
    </source>
</evidence>
<comment type="caution">
    <text evidence="9">The sequence shown here is derived from an EMBL/GenBank/DDBJ whole genome shotgun (WGS) entry which is preliminary data.</text>
</comment>
<feature type="coiled-coil region" evidence="5">
    <location>
        <begin position="345"/>
        <end position="372"/>
    </location>
</feature>
<proteinExistence type="inferred from homology"/>
<keyword evidence="10" id="KW-1185">Reference proteome</keyword>
<comment type="similarity">
    <text evidence="3">Belongs to the methyl-accepting chemotaxis (MCP) protein family.</text>
</comment>
<feature type="domain" description="Methyl-accepting transducer" evidence="7">
    <location>
        <begin position="333"/>
        <end position="562"/>
    </location>
</feature>
<feature type="domain" description="HAMP" evidence="8">
    <location>
        <begin position="195"/>
        <end position="248"/>
    </location>
</feature>
<keyword evidence="2" id="KW-0145">Chemotaxis</keyword>
<dbReference type="Proteomes" id="UP000249524">
    <property type="component" value="Unassembled WGS sequence"/>
</dbReference>
<feature type="domain" description="HAMP" evidence="8">
    <location>
        <begin position="276"/>
        <end position="328"/>
    </location>
</feature>
<dbReference type="InterPro" id="IPR003660">
    <property type="entry name" value="HAMP_dom"/>
</dbReference>
<keyword evidence="6" id="KW-0812">Transmembrane</keyword>
<evidence type="ECO:0000259" key="7">
    <source>
        <dbReference type="PROSITE" id="PS50111"/>
    </source>
</evidence>
<dbReference type="EMBL" id="QFYS01000010">
    <property type="protein sequence ID" value="RAK62870.1"/>
    <property type="molecule type" value="Genomic_DNA"/>
</dbReference>
<comment type="subcellular location">
    <subcellularLocation>
        <location evidence="1">Membrane</location>
    </subcellularLocation>
</comment>
<dbReference type="SMART" id="SM00283">
    <property type="entry name" value="MA"/>
    <property type="match status" value="1"/>
</dbReference>
<dbReference type="SUPFAM" id="SSF58104">
    <property type="entry name" value="Methyl-accepting chemotaxis protein (MCP) signaling domain"/>
    <property type="match status" value="1"/>
</dbReference>
<dbReference type="OrthoDB" id="7168157at2"/>
<dbReference type="AlphaFoldDB" id="A0A328B665"/>
<evidence type="ECO:0000313" key="9">
    <source>
        <dbReference type="EMBL" id="RAK62870.1"/>
    </source>
</evidence>
<dbReference type="Gene3D" id="1.10.287.950">
    <property type="entry name" value="Methyl-accepting chemotaxis protein"/>
    <property type="match status" value="1"/>
</dbReference>
<organism evidence="9 10">
    <name type="scientific">Phenylobacterium kunshanense</name>
    <dbReference type="NCBI Taxonomy" id="1445034"/>
    <lineage>
        <taxon>Bacteria</taxon>
        <taxon>Pseudomonadati</taxon>
        <taxon>Pseudomonadota</taxon>
        <taxon>Alphaproteobacteria</taxon>
        <taxon>Caulobacterales</taxon>
        <taxon>Caulobacteraceae</taxon>
        <taxon>Phenylobacterium</taxon>
    </lineage>
</organism>
<dbReference type="SMART" id="SM00304">
    <property type="entry name" value="HAMP"/>
    <property type="match status" value="2"/>
</dbReference>
<keyword evidence="6" id="KW-1133">Transmembrane helix</keyword>
<evidence type="ECO:0000256" key="4">
    <source>
        <dbReference type="PROSITE-ProRule" id="PRU00284"/>
    </source>
</evidence>
<dbReference type="PROSITE" id="PS50111">
    <property type="entry name" value="CHEMOTAXIS_TRANSDUC_2"/>
    <property type="match status" value="1"/>
</dbReference>
<dbReference type="Gene3D" id="6.10.340.10">
    <property type="match status" value="1"/>
</dbReference>
<dbReference type="FunFam" id="1.10.287.950:FF:000001">
    <property type="entry name" value="Methyl-accepting chemotaxis sensory transducer"/>
    <property type="match status" value="1"/>
</dbReference>
<feature type="transmembrane region" description="Helical" evidence="6">
    <location>
        <begin position="173"/>
        <end position="194"/>
    </location>
</feature>
<keyword evidence="4" id="KW-0807">Transducer</keyword>
<evidence type="ECO:0000259" key="8">
    <source>
        <dbReference type="PROSITE" id="PS50885"/>
    </source>
</evidence>
<sequence>MLVTIAAGGVALHLNNAALSASIARTDRAQKVLSANVDATFRLARQENSLRGYLLSGDEYYVKRINEAHQPKFFAALKEIKALEKDDPKALQRVAAVERAFANYDKTALQVGIAMGRDPATRAQAVTLVSPDGPADAAIGDVETALEEIEKAASAALEREAANQARALQQVTIGLVVGIAGLAALASVAGVILARAIGNPVRAMTAVMRKLAAGDNDVDIPATERRDEVGAMAQAVLSFKQGALERVRLERDAKAAEQAAAEQRAASEKERAAVQAEQQAVVQALAEGLSRLSAGDLTTRIDAKFSGSYEQLRSDFNGALSKLERTLGKIVDESAGISSGASEVSQAADNLARRTEQQAATLEETAAALDEITATVRRTAEGAQQADRVVTQARATAESSSDVVGRAVAAMDEISSSSSQIGQIIAVIDEIAFQTNLLALNAGVEAARAGDAGKGFAVVASEVRALAQRSAEAAKEIKGLINASTGHVGAGVELVAQTGQSLQQIFEQFDQVATLVSQIASSAREQSSALGEVNTAMNQMDTVTQQNAAMVEESTAASHTLSRQSAELARLIAQFKVHPEAGTRAVGEQAPMRLAS</sequence>
<dbReference type="InterPro" id="IPR004090">
    <property type="entry name" value="Chemotax_Me-accpt_rcpt"/>
</dbReference>